<evidence type="ECO:0008006" key="4">
    <source>
        <dbReference type="Google" id="ProtNLM"/>
    </source>
</evidence>
<organism evidence="2 3">
    <name type="scientific">Tritrichomonas musculus</name>
    <dbReference type="NCBI Taxonomy" id="1915356"/>
    <lineage>
        <taxon>Eukaryota</taxon>
        <taxon>Metamonada</taxon>
        <taxon>Parabasalia</taxon>
        <taxon>Tritrichomonadida</taxon>
        <taxon>Tritrichomonadidae</taxon>
        <taxon>Tritrichomonas</taxon>
    </lineage>
</organism>
<dbReference type="EMBL" id="JAPFFF010000001">
    <property type="protein sequence ID" value="KAK8899662.1"/>
    <property type="molecule type" value="Genomic_DNA"/>
</dbReference>
<keyword evidence="1" id="KW-1133">Transmembrane helix</keyword>
<evidence type="ECO:0000313" key="3">
    <source>
        <dbReference type="Proteomes" id="UP001470230"/>
    </source>
</evidence>
<keyword evidence="3" id="KW-1185">Reference proteome</keyword>
<proteinExistence type="predicted"/>
<sequence>MHNMNEIELFNNTFSNISAVNHENHSFLYLQRYAHIKSYVIFNECRLHNIQDDCSAFQIGCSSVTANVAIDFVNCEYINNTCTKGKGGAISVSIEHELLISKCAFKNNKAKCHGGALVLHNVKNVEIISDSIKGRGGAIYIIMNDTVSDSIVIERCKFINNSAFDGYAFCIAGDENGEKIVISFILLIENYDKNSNSREKGVITSVMHGLYEEKILISNEFISEGSNISHPLKYTEQKYLIYKFEIENFLYFHCALILSIIMIIIITLMINFTRNSMDNTFVFAILDDNTFKARDPSNESTVLKCTNYFLSSYALLIKRLAIKHLGINEQHICILRKENESDFDISTLLPDNKILIQSTLDEI</sequence>
<comment type="caution">
    <text evidence="2">The sequence shown here is derived from an EMBL/GenBank/DDBJ whole genome shotgun (WGS) entry which is preliminary data.</text>
</comment>
<reference evidence="2 3" key="1">
    <citation type="submission" date="2024-04" db="EMBL/GenBank/DDBJ databases">
        <title>Tritrichomonas musculus Genome.</title>
        <authorList>
            <person name="Alves-Ferreira E."/>
            <person name="Grigg M."/>
            <person name="Lorenzi H."/>
            <person name="Galac M."/>
        </authorList>
    </citation>
    <scope>NUCLEOTIDE SEQUENCE [LARGE SCALE GENOMIC DNA]</scope>
    <source>
        <strain evidence="2 3">EAF2021</strain>
    </source>
</reference>
<evidence type="ECO:0000256" key="1">
    <source>
        <dbReference type="SAM" id="Phobius"/>
    </source>
</evidence>
<keyword evidence="1" id="KW-0472">Membrane</keyword>
<dbReference type="PANTHER" id="PTHR11319:SF35">
    <property type="entry name" value="OUTER MEMBRANE PROTEIN PMPC-RELATED"/>
    <property type="match status" value="1"/>
</dbReference>
<keyword evidence="1" id="KW-0812">Transmembrane</keyword>
<dbReference type="PANTHER" id="PTHR11319">
    <property type="entry name" value="G PROTEIN-COUPLED RECEPTOR-RELATED"/>
    <property type="match status" value="1"/>
</dbReference>
<evidence type="ECO:0000313" key="2">
    <source>
        <dbReference type="EMBL" id="KAK8899662.1"/>
    </source>
</evidence>
<feature type="transmembrane region" description="Helical" evidence="1">
    <location>
        <begin position="249"/>
        <end position="270"/>
    </location>
</feature>
<dbReference type="Proteomes" id="UP001470230">
    <property type="component" value="Unassembled WGS sequence"/>
</dbReference>
<gene>
    <name evidence="2" type="ORF">M9Y10_001984</name>
</gene>
<name>A0ABR2L8I4_9EUKA</name>
<accession>A0ABR2L8I4</accession>
<protein>
    <recommendedName>
        <fullName evidence="4">Right handed beta helix domain-containing protein</fullName>
    </recommendedName>
</protein>